<keyword evidence="2" id="KW-0732">Signal</keyword>
<feature type="signal peptide" evidence="2">
    <location>
        <begin position="1"/>
        <end position="24"/>
    </location>
</feature>
<accession>A0A6F8PQ33</accession>
<dbReference type="InterPro" id="IPR011990">
    <property type="entry name" value="TPR-like_helical_dom_sf"/>
</dbReference>
<dbReference type="PANTHER" id="PTHR12558:SF13">
    <property type="entry name" value="CELL DIVISION CYCLE PROTEIN 27 HOMOLOG"/>
    <property type="match status" value="1"/>
</dbReference>
<dbReference type="SUPFAM" id="SSF48452">
    <property type="entry name" value="TPR-like"/>
    <property type="match status" value="2"/>
</dbReference>
<dbReference type="InterPro" id="IPR019734">
    <property type="entry name" value="TPR_rpt"/>
</dbReference>
<evidence type="ECO:0000256" key="2">
    <source>
        <dbReference type="SAM" id="SignalP"/>
    </source>
</evidence>
<dbReference type="EMBL" id="AP021888">
    <property type="protein sequence ID" value="BBP44215.1"/>
    <property type="molecule type" value="Genomic_DNA"/>
</dbReference>
<dbReference type="RefSeq" id="WP_173291954.1">
    <property type="nucleotide sequence ID" value="NZ_AP021888.1"/>
</dbReference>
<feature type="repeat" description="TPR" evidence="1">
    <location>
        <begin position="440"/>
        <end position="473"/>
    </location>
</feature>
<dbReference type="GO" id="GO:0051301">
    <property type="term" value="P:cell division"/>
    <property type="evidence" value="ECO:0007669"/>
    <property type="project" value="TreeGrafter"/>
</dbReference>
<dbReference type="PANTHER" id="PTHR12558">
    <property type="entry name" value="CELL DIVISION CYCLE 16,23,27"/>
    <property type="match status" value="1"/>
</dbReference>
<keyword evidence="1" id="KW-0802">TPR repeat</keyword>
<evidence type="ECO:0000313" key="4">
    <source>
        <dbReference type="Proteomes" id="UP000501466"/>
    </source>
</evidence>
<sequence length="622" mass="70804">MLRSIKFKNAYLLSLLTLSGLTQLSGCSHLNMPAAKETLAPEAVEMKSGFVNARLSTPVEEAPTYSSMDAQTMYQLMIAEMLITHGQFQDAFDLMIPIAQKRREPEITQRVFQLSMQTMNLLSMKQATTLLKEVEPDKAVTWQAAYLLSLQEGELEAAFKEWQRYVKLADAEMRAKSAIDEDSVTSKLSQQQTFESLVLDTANRVAQSSAAEYGLAFLKEIQKQYPQERVVGYALGAAALAYQDYSVALTSLWASEKSYQGVEDKTVIYEDIYTKLAQAYLGATSYEEGLNKLAGYAAQNPNIWRFQEQYARLEVKAERYESAVQRYSMIVEQFPQAYTSRLSLALLLMEQKQFPQADDLLNPLLNVPSFQSISLYYSGVSKKSQNQPEQALLFFKQIVEGEFYIEAQLQIAELEYPKIGLTKVLEQLETLNAEDPEDQLKLYRAKAIFYKAADNIPQAIQNYELALNIMPSNIDILFSQAALFYETADYQSYEDRLNRVLALKPNQVDALNALGYYFVEQNIHLDKAEDLLAKAVAIAPDAYYVLDSQGWLRYMQARYSEAEVLLEKAMALKTDEEVLMHLIKTKWQLSKFSEAQGLWDKYAPQFPENEDLQSLMRNLSKN</sequence>
<evidence type="ECO:0000256" key="1">
    <source>
        <dbReference type="PROSITE-ProRule" id="PRU00339"/>
    </source>
</evidence>
<gene>
    <name evidence="3" type="ORF">THMIRHAT_19610</name>
</gene>
<feature type="chain" id="PRO_5026328702" evidence="2">
    <location>
        <begin position="25"/>
        <end position="622"/>
    </location>
</feature>
<protein>
    <submittedName>
        <fullName evidence="3">Uncharacterized protein</fullName>
    </submittedName>
</protein>
<proteinExistence type="predicted"/>
<reference evidence="4" key="1">
    <citation type="submission" date="2019-11" db="EMBL/GenBank/DDBJ databases">
        <title>Isolation and characterization of two novel species in the genus Thiomicrorhabdus.</title>
        <authorList>
            <person name="Mochizuki J."/>
            <person name="Kojima H."/>
            <person name="Fukui M."/>
        </authorList>
    </citation>
    <scope>NUCLEOTIDE SEQUENCE [LARGE SCALE GENOMIC DNA]</scope>
    <source>
        <strain evidence="4">AkT22</strain>
    </source>
</reference>
<organism evidence="3 4">
    <name type="scientific">Thiosulfativibrio zosterae</name>
    <dbReference type="NCBI Taxonomy" id="2675053"/>
    <lineage>
        <taxon>Bacteria</taxon>
        <taxon>Pseudomonadati</taxon>
        <taxon>Pseudomonadota</taxon>
        <taxon>Gammaproteobacteria</taxon>
        <taxon>Thiotrichales</taxon>
        <taxon>Piscirickettsiaceae</taxon>
        <taxon>Thiosulfativibrio</taxon>
    </lineage>
</organism>
<name>A0A6F8PQ33_9GAMM</name>
<dbReference type="AlphaFoldDB" id="A0A6F8PQ33"/>
<dbReference type="SMART" id="SM00028">
    <property type="entry name" value="TPR"/>
    <property type="match status" value="4"/>
</dbReference>
<dbReference type="GO" id="GO:0016567">
    <property type="term" value="P:protein ubiquitination"/>
    <property type="evidence" value="ECO:0007669"/>
    <property type="project" value="TreeGrafter"/>
</dbReference>
<keyword evidence="4" id="KW-1185">Reference proteome</keyword>
<dbReference type="Gene3D" id="1.25.40.10">
    <property type="entry name" value="Tetratricopeptide repeat domain"/>
    <property type="match status" value="3"/>
</dbReference>
<dbReference type="Proteomes" id="UP000501466">
    <property type="component" value="Chromosome"/>
</dbReference>
<dbReference type="KEGG" id="tzo:THMIRHAT_19610"/>
<dbReference type="PROSITE" id="PS50005">
    <property type="entry name" value="TPR"/>
    <property type="match status" value="1"/>
</dbReference>
<dbReference type="GO" id="GO:0005737">
    <property type="term" value="C:cytoplasm"/>
    <property type="evidence" value="ECO:0007669"/>
    <property type="project" value="TreeGrafter"/>
</dbReference>
<dbReference type="GO" id="GO:0031145">
    <property type="term" value="P:anaphase-promoting complex-dependent catabolic process"/>
    <property type="evidence" value="ECO:0007669"/>
    <property type="project" value="TreeGrafter"/>
</dbReference>
<evidence type="ECO:0000313" key="3">
    <source>
        <dbReference type="EMBL" id="BBP44215.1"/>
    </source>
</evidence>